<dbReference type="InterPro" id="IPR016181">
    <property type="entry name" value="Acyl_CoA_acyltransferase"/>
</dbReference>
<dbReference type="PANTHER" id="PTHR43617">
    <property type="entry name" value="L-AMINO ACID N-ACETYLTRANSFERASE"/>
    <property type="match status" value="1"/>
</dbReference>
<reference evidence="2 3" key="1">
    <citation type="journal article" date="2016" name="Nat. Commun.">
        <title>Thousands of microbial genomes shed light on interconnected biogeochemical processes in an aquifer system.</title>
        <authorList>
            <person name="Anantharaman K."/>
            <person name="Brown C.T."/>
            <person name="Hug L.A."/>
            <person name="Sharon I."/>
            <person name="Castelle C.J."/>
            <person name="Probst A.J."/>
            <person name="Thomas B.C."/>
            <person name="Singh A."/>
            <person name="Wilkins M.J."/>
            <person name="Karaoz U."/>
            <person name="Brodie E.L."/>
            <person name="Williams K.H."/>
            <person name="Hubbard S.S."/>
            <person name="Banfield J.F."/>
        </authorList>
    </citation>
    <scope>NUCLEOTIDE SEQUENCE [LARGE SCALE GENOMIC DNA]</scope>
</reference>
<dbReference type="GO" id="GO:0016747">
    <property type="term" value="F:acyltransferase activity, transferring groups other than amino-acyl groups"/>
    <property type="evidence" value="ECO:0007669"/>
    <property type="project" value="InterPro"/>
</dbReference>
<dbReference type="AlphaFoldDB" id="A0A1F7SEA2"/>
<proteinExistence type="predicted"/>
<evidence type="ECO:0000313" key="2">
    <source>
        <dbReference type="EMBL" id="OGL52095.1"/>
    </source>
</evidence>
<dbReference type="STRING" id="1817883.A3G31_06660"/>
<evidence type="ECO:0000259" key="1">
    <source>
        <dbReference type="PROSITE" id="PS51186"/>
    </source>
</evidence>
<dbReference type="Proteomes" id="UP000178082">
    <property type="component" value="Unassembled WGS sequence"/>
</dbReference>
<protein>
    <recommendedName>
        <fullName evidence="1">N-acetyltransferase domain-containing protein</fullName>
    </recommendedName>
</protein>
<dbReference type="PROSITE" id="PS51186">
    <property type="entry name" value="GNAT"/>
    <property type="match status" value="1"/>
</dbReference>
<gene>
    <name evidence="2" type="ORF">A3G31_06660</name>
</gene>
<feature type="domain" description="N-acetyltransferase" evidence="1">
    <location>
        <begin position="1"/>
        <end position="109"/>
    </location>
</feature>
<sequence>MRNFSNIYKIGFIKSAVKRARIAFCREWWIFGLLVGKRYRGAGIGKILMDKAIGMAKRDGAKEIKLMVNTKSIPAINFYKKFGFAEVLFRGIDENPGKREAGYKKEYLAMMLKT</sequence>
<dbReference type="InterPro" id="IPR000182">
    <property type="entry name" value="GNAT_dom"/>
</dbReference>
<dbReference type="Gene3D" id="3.40.630.30">
    <property type="match status" value="1"/>
</dbReference>
<dbReference type="CDD" id="cd04301">
    <property type="entry name" value="NAT_SF"/>
    <property type="match status" value="1"/>
</dbReference>
<dbReference type="PANTHER" id="PTHR43617:SF34">
    <property type="entry name" value="PUTATIVE-RELATED"/>
    <property type="match status" value="1"/>
</dbReference>
<dbReference type="Pfam" id="PF00583">
    <property type="entry name" value="Acetyltransf_1"/>
    <property type="match status" value="1"/>
</dbReference>
<dbReference type="EMBL" id="MGDI01000033">
    <property type="protein sequence ID" value="OGL52095.1"/>
    <property type="molecule type" value="Genomic_DNA"/>
</dbReference>
<evidence type="ECO:0000313" key="3">
    <source>
        <dbReference type="Proteomes" id="UP000178082"/>
    </source>
</evidence>
<dbReference type="InterPro" id="IPR050276">
    <property type="entry name" value="MshD_Acetyltransferase"/>
</dbReference>
<accession>A0A1F7SEA2</accession>
<comment type="caution">
    <text evidence="2">The sequence shown here is derived from an EMBL/GenBank/DDBJ whole genome shotgun (WGS) entry which is preliminary data.</text>
</comment>
<organism evidence="2 3">
    <name type="scientific">Candidatus Schekmanbacteria bacterium RIFCSPLOWO2_12_FULL_38_15</name>
    <dbReference type="NCBI Taxonomy" id="1817883"/>
    <lineage>
        <taxon>Bacteria</taxon>
        <taxon>Candidatus Schekmaniibacteriota</taxon>
    </lineage>
</organism>
<name>A0A1F7SEA2_9BACT</name>
<dbReference type="SUPFAM" id="SSF55729">
    <property type="entry name" value="Acyl-CoA N-acyltransferases (Nat)"/>
    <property type="match status" value="1"/>
</dbReference>